<comment type="caution">
    <text evidence="1">The sequence shown here is derived from an EMBL/GenBank/DDBJ whole genome shotgun (WGS) entry which is preliminary data.</text>
</comment>
<protein>
    <submittedName>
        <fullName evidence="1">G6200 protein</fullName>
    </submittedName>
</protein>
<accession>A0ABP1FUT6</accession>
<gene>
    <name evidence="1" type="primary">g6200</name>
    <name evidence="1" type="ORF">VP750_LOCUS5314</name>
</gene>
<proteinExistence type="predicted"/>
<dbReference type="Proteomes" id="UP001497392">
    <property type="component" value="Unassembled WGS sequence"/>
</dbReference>
<evidence type="ECO:0000313" key="1">
    <source>
        <dbReference type="EMBL" id="CAL5223655.1"/>
    </source>
</evidence>
<name>A0ABP1FUT6_9CHLO</name>
<reference evidence="1 2" key="1">
    <citation type="submission" date="2024-06" db="EMBL/GenBank/DDBJ databases">
        <authorList>
            <person name="Kraege A."/>
            <person name="Thomma B."/>
        </authorList>
    </citation>
    <scope>NUCLEOTIDE SEQUENCE [LARGE SCALE GENOMIC DNA]</scope>
</reference>
<organism evidence="1 2">
    <name type="scientific">Coccomyxa viridis</name>
    <dbReference type="NCBI Taxonomy" id="1274662"/>
    <lineage>
        <taxon>Eukaryota</taxon>
        <taxon>Viridiplantae</taxon>
        <taxon>Chlorophyta</taxon>
        <taxon>core chlorophytes</taxon>
        <taxon>Trebouxiophyceae</taxon>
        <taxon>Trebouxiophyceae incertae sedis</taxon>
        <taxon>Coccomyxaceae</taxon>
        <taxon>Coccomyxa</taxon>
    </lineage>
</organism>
<evidence type="ECO:0000313" key="2">
    <source>
        <dbReference type="Proteomes" id="UP001497392"/>
    </source>
</evidence>
<dbReference type="EMBL" id="CAXHTA020000009">
    <property type="protein sequence ID" value="CAL5223655.1"/>
    <property type="molecule type" value="Genomic_DNA"/>
</dbReference>
<keyword evidence="2" id="KW-1185">Reference proteome</keyword>
<sequence length="141" mass="15743">MSRPRNGALASTSTHGEDEVLSDMVWMSELGLPMLRKLYELEGSTMDVFNDEGGIGRRLKWKRSEEEIFLYDSPCIHYNKPLGSFPILGGVVELPIIHDMQRKGRSSADPFGILPGSRLKQLRENDTGLACQGKTRYKSGA</sequence>